<dbReference type="Pfam" id="PF00999">
    <property type="entry name" value="Na_H_Exchanger"/>
    <property type="match status" value="1"/>
</dbReference>
<feature type="transmembrane region" description="Helical" evidence="10">
    <location>
        <begin position="212"/>
        <end position="230"/>
    </location>
</feature>
<reference evidence="12 13" key="1">
    <citation type="submission" date="2019-06" db="EMBL/GenBank/DDBJ databases">
        <title>Metagenome assembled Genome of Spiribacter salinus SL48-SHIP from the microbial mat of Salt Lake 48 (Novosibirsk region, Russia).</title>
        <authorList>
            <person name="Shipova A."/>
            <person name="Rozanov A.S."/>
            <person name="Bryanskaya A.V."/>
            <person name="Peltek S.E."/>
        </authorList>
    </citation>
    <scope>NUCLEOTIDE SEQUENCE [LARGE SCALE GENOMIC DNA]</scope>
    <source>
        <strain evidence="12">SL48-SHIP-2</strain>
    </source>
</reference>
<dbReference type="PANTHER" id="PTHR43562">
    <property type="entry name" value="NAPA-TYPE SODIUM/HYDROGEN ANTIPORTER"/>
    <property type="match status" value="1"/>
</dbReference>
<dbReference type="GO" id="GO:1902600">
    <property type="term" value="P:proton transmembrane transport"/>
    <property type="evidence" value="ECO:0007669"/>
    <property type="project" value="InterPro"/>
</dbReference>
<evidence type="ECO:0000259" key="11">
    <source>
        <dbReference type="Pfam" id="PF00999"/>
    </source>
</evidence>
<evidence type="ECO:0000256" key="7">
    <source>
        <dbReference type="ARBA" id="ARBA00023065"/>
    </source>
</evidence>
<feature type="transmembrane region" description="Helical" evidence="10">
    <location>
        <begin position="299"/>
        <end position="318"/>
    </location>
</feature>
<feature type="domain" description="Cation/H+ exchanger transmembrane" evidence="11">
    <location>
        <begin position="17"/>
        <end position="406"/>
    </location>
</feature>
<gene>
    <name evidence="12" type="ORF">FKY71_16470</name>
</gene>
<comment type="caution">
    <text evidence="12">The sequence shown here is derived from an EMBL/GenBank/DDBJ whole genome shotgun (WGS) entry which is preliminary data.</text>
</comment>
<organism evidence="12 13">
    <name type="scientific">Spiribacter salinus</name>
    <dbReference type="NCBI Taxonomy" id="1335746"/>
    <lineage>
        <taxon>Bacteria</taxon>
        <taxon>Pseudomonadati</taxon>
        <taxon>Pseudomonadota</taxon>
        <taxon>Gammaproteobacteria</taxon>
        <taxon>Chromatiales</taxon>
        <taxon>Ectothiorhodospiraceae</taxon>
        <taxon>Spiribacter</taxon>
    </lineage>
</organism>
<evidence type="ECO:0000256" key="8">
    <source>
        <dbReference type="ARBA" id="ARBA00023136"/>
    </source>
</evidence>
<keyword evidence="5 10" id="KW-1133">Transmembrane helix</keyword>
<dbReference type="Gene3D" id="1.20.1530.20">
    <property type="match status" value="1"/>
</dbReference>
<sequence>MHNITAASLLVFALFVLSAMSLRALLTKTTVPPLVGFLLLGVLASALDGRYEFLTGGTRTVMSFLEQLGVAVILFRVGLESNLRGLLAQLQRASYVWVVNVGIAMAGGYLVARYGLGWDLVASLYVMVAFAATSVGITVAVWQQEDKLRTEAGELLVDVAELDDISSVIFMVILFGLTPALTATAGGSVGTAGAAGSAAVDLALLWQEAWPLLLSLAAFLAGAAVFSMFIEKPVTSFFRSMERAPSFMITVLALGLIIASLAGIVGFSLAIGAFFAGLIFSRDPQAVHVDARFEDLYELFAPFFFIGLGLAIEIEALVPALGAGLLLTLVAVVSKVVGAGLPVLGFRPWREALAVGLSMAARAEIAMLVMQRGQAEGLIPAEVYGAMIVVVILTASLAPLAARPLIRAVSRE</sequence>
<evidence type="ECO:0000256" key="3">
    <source>
        <dbReference type="ARBA" id="ARBA00022449"/>
    </source>
</evidence>
<dbReference type="GO" id="GO:0006814">
    <property type="term" value="P:sodium ion transport"/>
    <property type="evidence" value="ECO:0007669"/>
    <property type="project" value="UniProtKB-KW"/>
</dbReference>
<keyword evidence="3" id="KW-0050">Antiport</keyword>
<evidence type="ECO:0000256" key="6">
    <source>
        <dbReference type="ARBA" id="ARBA00023053"/>
    </source>
</evidence>
<dbReference type="GO" id="GO:0015297">
    <property type="term" value="F:antiporter activity"/>
    <property type="evidence" value="ECO:0007669"/>
    <property type="project" value="UniProtKB-KW"/>
</dbReference>
<name>A0A540VIU2_9GAMM</name>
<evidence type="ECO:0000256" key="1">
    <source>
        <dbReference type="ARBA" id="ARBA00004141"/>
    </source>
</evidence>
<dbReference type="EMBL" id="VIFK01000333">
    <property type="protein sequence ID" value="TQE96698.1"/>
    <property type="molecule type" value="Genomic_DNA"/>
</dbReference>
<evidence type="ECO:0000256" key="4">
    <source>
        <dbReference type="ARBA" id="ARBA00022692"/>
    </source>
</evidence>
<dbReference type="Proteomes" id="UP000315400">
    <property type="component" value="Unassembled WGS sequence"/>
</dbReference>
<dbReference type="PANTHER" id="PTHR43562:SF3">
    <property type="entry name" value="SODIUM ION_PROTON EXCHANGER (EUROFUNG)"/>
    <property type="match status" value="1"/>
</dbReference>
<dbReference type="InterPro" id="IPR006153">
    <property type="entry name" value="Cation/H_exchanger_TM"/>
</dbReference>
<evidence type="ECO:0000256" key="10">
    <source>
        <dbReference type="SAM" id="Phobius"/>
    </source>
</evidence>
<keyword evidence="4 10" id="KW-0812">Transmembrane</keyword>
<keyword evidence="9" id="KW-0739">Sodium transport</keyword>
<keyword evidence="6" id="KW-0915">Sodium</keyword>
<keyword evidence="7" id="KW-0406">Ion transport</keyword>
<evidence type="ECO:0000313" key="13">
    <source>
        <dbReference type="Proteomes" id="UP000315400"/>
    </source>
</evidence>
<feature type="transmembrane region" description="Helical" evidence="10">
    <location>
        <begin position="124"/>
        <end position="144"/>
    </location>
</feature>
<keyword evidence="2" id="KW-0813">Transport</keyword>
<dbReference type="AlphaFoldDB" id="A0A540VIU2"/>
<dbReference type="InterPro" id="IPR038770">
    <property type="entry name" value="Na+/solute_symporter_sf"/>
</dbReference>
<evidence type="ECO:0000313" key="12">
    <source>
        <dbReference type="EMBL" id="TQE96698.1"/>
    </source>
</evidence>
<feature type="transmembrane region" description="Helical" evidence="10">
    <location>
        <begin position="251"/>
        <end position="279"/>
    </location>
</feature>
<evidence type="ECO:0000256" key="5">
    <source>
        <dbReference type="ARBA" id="ARBA00022989"/>
    </source>
</evidence>
<evidence type="ECO:0000256" key="9">
    <source>
        <dbReference type="ARBA" id="ARBA00023201"/>
    </source>
</evidence>
<accession>A0A540VIU2</accession>
<feature type="transmembrane region" description="Helical" evidence="10">
    <location>
        <begin position="94"/>
        <end position="112"/>
    </location>
</feature>
<proteinExistence type="predicted"/>
<feature type="transmembrane region" description="Helical" evidence="10">
    <location>
        <begin position="325"/>
        <end position="346"/>
    </location>
</feature>
<feature type="transmembrane region" description="Helical" evidence="10">
    <location>
        <begin position="383"/>
        <end position="402"/>
    </location>
</feature>
<evidence type="ECO:0000256" key="2">
    <source>
        <dbReference type="ARBA" id="ARBA00022448"/>
    </source>
</evidence>
<keyword evidence="8 10" id="KW-0472">Membrane</keyword>
<dbReference type="GO" id="GO:0016020">
    <property type="term" value="C:membrane"/>
    <property type="evidence" value="ECO:0007669"/>
    <property type="project" value="UniProtKB-SubCell"/>
</dbReference>
<comment type="subcellular location">
    <subcellularLocation>
        <location evidence="1">Membrane</location>
        <topology evidence="1">Multi-pass membrane protein</topology>
    </subcellularLocation>
</comment>
<protein>
    <submittedName>
        <fullName evidence="12">Cation:proton antiporter</fullName>
    </submittedName>
</protein>